<organism evidence="1 2">
    <name type="scientific">Panagrellus redivivus</name>
    <name type="common">Microworm</name>
    <dbReference type="NCBI Taxonomy" id="6233"/>
    <lineage>
        <taxon>Eukaryota</taxon>
        <taxon>Metazoa</taxon>
        <taxon>Ecdysozoa</taxon>
        <taxon>Nematoda</taxon>
        <taxon>Chromadorea</taxon>
        <taxon>Rhabditida</taxon>
        <taxon>Tylenchina</taxon>
        <taxon>Panagrolaimomorpha</taxon>
        <taxon>Panagrolaimoidea</taxon>
        <taxon>Panagrolaimidae</taxon>
        <taxon>Panagrellus</taxon>
    </lineage>
</organism>
<name>A0A7E4ZY05_PANRE</name>
<sequence length="481" mass="55210">VIALEPLPGDDIEIDSIAINHDFTRAALIGRRNVYAFVIPNPQDQTVCSPLDFFPVSAPLSKPLGFLPLCNQKFADVISALYSDNILRVYDVKYPQKEVSCSFREAIIASAKEDFDETENQSFTNATSLGLSKAIISYTPFHNCSQTVEMSTKLENGKLYLLDQRDNIQCWWQCLTTESDYQLIRGPWKKLANGDVPECDVIETTCRENQAYDASTLTPDDDSFKNTSYYNFLHAQVYRKDTPKNLKKTPPPNLPDVHIFLIDSVSNSHSIRGIPKTRHYLREHFDAVSFPYLNKIGLNSRPNGFAFLMGKTVFDIRKSPISVGYSHDCPKDSSCCKLLENHDFISFLYQDAGYKTMISEDYKHTIFASGPCLGFNSTPVDHYMRPYQLRVDHENYTTPLLQNSVYDGLCRDSFVPQFEYLKDFLEKYPDKPKFTISWLTKLSHDDHNTLFHADDYFYNFFRNNSEKLNNSYMFVMADHGT</sequence>
<dbReference type="PANTHER" id="PTHR10974">
    <property type="entry name" value="FI08016P-RELATED"/>
    <property type="match status" value="1"/>
</dbReference>
<dbReference type="GO" id="GO:0005615">
    <property type="term" value="C:extracellular space"/>
    <property type="evidence" value="ECO:0007669"/>
    <property type="project" value="TreeGrafter"/>
</dbReference>
<evidence type="ECO:0000313" key="2">
    <source>
        <dbReference type="WBParaSite" id="Pan_g2713.t1"/>
    </source>
</evidence>
<dbReference type="AlphaFoldDB" id="A0A7E4ZY05"/>
<accession>A0A7E4ZY05</accession>
<dbReference type="Pfam" id="PF02995">
    <property type="entry name" value="DUF229"/>
    <property type="match status" value="1"/>
</dbReference>
<dbReference type="PANTHER" id="PTHR10974:SF75">
    <property type="entry name" value="SULFATASE DOMAIN-CONTAINING PROTEIN"/>
    <property type="match status" value="1"/>
</dbReference>
<reference evidence="2" key="2">
    <citation type="submission" date="2020-10" db="UniProtKB">
        <authorList>
            <consortium name="WormBaseParasite"/>
        </authorList>
    </citation>
    <scope>IDENTIFICATION</scope>
</reference>
<evidence type="ECO:0000313" key="1">
    <source>
        <dbReference type="Proteomes" id="UP000492821"/>
    </source>
</evidence>
<dbReference type="WBParaSite" id="Pan_g2713.t1">
    <property type="protein sequence ID" value="Pan_g2713.t1"/>
    <property type="gene ID" value="Pan_g2713"/>
</dbReference>
<keyword evidence="1" id="KW-1185">Reference proteome</keyword>
<dbReference type="Proteomes" id="UP000492821">
    <property type="component" value="Unassembled WGS sequence"/>
</dbReference>
<proteinExistence type="predicted"/>
<protein>
    <submittedName>
        <fullName evidence="2">Sulfatase domain-containing protein</fullName>
    </submittedName>
</protein>
<dbReference type="InterPro" id="IPR004245">
    <property type="entry name" value="DUF229"/>
</dbReference>
<reference evidence="1" key="1">
    <citation type="journal article" date="2013" name="Genetics">
        <title>The draft genome and transcriptome of Panagrellus redivivus are shaped by the harsh demands of a free-living lifestyle.</title>
        <authorList>
            <person name="Srinivasan J."/>
            <person name="Dillman A.R."/>
            <person name="Macchietto M.G."/>
            <person name="Heikkinen L."/>
            <person name="Lakso M."/>
            <person name="Fracchia K.M."/>
            <person name="Antoshechkin I."/>
            <person name="Mortazavi A."/>
            <person name="Wong G."/>
            <person name="Sternberg P.W."/>
        </authorList>
    </citation>
    <scope>NUCLEOTIDE SEQUENCE [LARGE SCALE GENOMIC DNA]</scope>
    <source>
        <strain evidence="1">MT8872</strain>
    </source>
</reference>
<dbReference type="CDD" id="cd16021">
    <property type="entry name" value="ALP_like"/>
    <property type="match status" value="1"/>
</dbReference>